<dbReference type="PROSITE" id="PS50110">
    <property type="entry name" value="RESPONSE_REGULATORY"/>
    <property type="match status" value="1"/>
</dbReference>
<reference evidence="5" key="1">
    <citation type="submission" date="2016-10" db="EMBL/GenBank/DDBJ databases">
        <authorList>
            <person name="Varghese N."/>
            <person name="Submissions S."/>
        </authorList>
    </citation>
    <scope>NUCLEOTIDE SEQUENCE [LARGE SCALE GENOMIC DNA]</scope>
    <source>
        <strain evidence="5">CGMCC 1.3431</strain>
    </source>
</reference>
<dbReference type="SUPFAM" id="SSF52172">
    <property type="entry name" value="CheY-like"/>
    <property type="match status" value="1"/>
</dbReference>
<dbReference type="PANTHER" id="PTHR44591:SF3">
    <property type="entry name" value="RESPONSE REGULATORY DOMAIN-CONTAINING PROTEIN"/>
    <property type="match status" value="1"/>
</dbReference>
<dbReference type="AlphaFoldDB" id="A0A1G4SHZ5"/>
<dbReference type="Pfam" id="PF00072">
    <property type="entry name" value="Response_reg"/>
    <property type="match status" value="1"/>
</dbReference>
<evidence type="ECO:0000313" key="5">
    <source>
        <dbReference type="Proteomes" id="UP000199150"/>
    </source>
</evidence>
<feature type="modified residue" description="4-aspartylphosphate" evidence="2">
    <location>
        <position position="63"/>
    </location>
</feature>
<organism evidence="4 5">
    <name type="scientific">Asticcacaulis taihuensis</name>
    <dbReference type="NCBI Taxonomy" id="260084"/>
    <lineage>
        <taxon>Bacteria</taxon>
        <taxon>Pseudomonadati</taxon>
        <taxon>Pseudomonadota</taxon>
        <taxon>Alphaproteobacteria</taxon>
        <taxon>Caulobacterales</taxon>
        <taxon>Caulobacteraceae</taxon>
        <taxon>Asticcacaulis</taxon>
    </lineage>
</organism>
<sequence length="134" mass="14864">MPPSPNIISAPRTKILVVDDNRPAAMSLTWAMETQGYDVMTCFDGPEALSIADDFLPQVILLDIGMPVMDGLEVCRRIRADPLLSGTVVYAQTAWGDALMRKQTREAGFDRHITKPINLDSLLVLIGSDEQRRH</sequence>
<evidence type="ECO:0000256" key="1">
    <source>
        <dbReference type="ARBA" id="ARBA00022553"/>
    </source>
</evidence>
<dbReference type="EMBL" id="FMTS01000004">
    <property type="protein sequence ID" value="SCW68803.1"/>
    <property type="molecule type" value="Genomic_DNA"/>
</dbReference>
<dbReference type="PANTHER" id="PTHR44591">
    <property type="entry name" value="STRESS RESPONSE REGULATOR PROTEIN 1"/>
    <property type="match status" value="1"/>
</dbReference>
<dbReference type="Proteomes" id="UP000199150">
    <property type="component" value="Unassembled WGS sequence"/>
</dbReference>
<dbReference type="OrthoDB" id="5292887at2"/>
<gene>
    <name evidence="4" type="ORF">SAMN02927928_2725</name>
</gene>
<keyword evidence="1 2" id="KW-0597">Phosphoprotein</keyword>
<feature type="domain" description="Response regulatory" evidence="3">
    <location>
        <begin position="14"/>
        <end position="130"/>
    </location>
</feature>
<dbReference type="RefSeq" id="WP_090648928.1">
    <property type="nucleotide sequence ID" value="NZ_CBCRYE010000002.1"/>
</dbReference>
<dbReference type="Gene3D" id="3.40.50.2300">
    <property type="match status" value="1"/>
</dbReference>
<evidence type="ECO:0000259" key="3">
    <source>
        <dbReference type="PROSITE" id="PS50110"/>
    </source>
</evidence>
<dbReference type="CDD" id="cd17580">
    <property type="entry name" value="REC_2_DhkD-like"/>
    <property type="match status" value="1"/>
</dbReference>
<keyword evidence="5" id="KW-1185">Reference proteome</keyword>
<dbReference type="GO" id="GO:0000160">
    <property type="term" value="P:phosphorelay signal transduction system"/>
    <property type="evidence" value="ECO:0007669"/>
    <property type="project" value="InterPro"/>
</dbReference>
<dbReference type="InterPro" id="IPR001789">
    <property type="entry name" value="Sig_transdc_resp-reg_receiver"/>
</dbReference>
<name>A0A1G4SHZ5_9CAUL</name>
<dbReference type="STRING" id="260084.SAMN02927928_2725"/>
<accession>A0A1G4SHZ5</accession>
<evidence type="ECO:0000313" key="4">
    <source>
        <dbReference type="EMBL" id="SCW68803.1"/>
    </source>
</evidence>
<dbReference type="InterPro" id="IPR011006">
    <property type="entry name" value="CheY-like_superfamily"/>
</dbReference>
<protein>
    <submittedName>
        <fullName evidence="4">Response regulator receiver domain-containing protein</fullName>
    </submittedName>
</protein>
<dbReference type="SMART" id="SM00448">
    <property type="entry name" value="REC"/>
    <property type="match status" value="1"/>
</dbReference>
<proteinExistence type="predicted"/>
<evidence type="ECO:0000256" key="2">
    <source>
        <dbReference type="PROSITE-ProRule" id="PRU00169"/>
    </source>
</evidence>
<dbReference type="InterPro" id="IPR050595">
    <property type="entry name" value="Bact_response_regulator"/>
</dbReference>